<comment type="caution">
    <text evidence="5">The sequence shown here is derived from an EMBL/GenBank/DDBJ whole genome shotgun (WGS) entry which is preliminary data.</text>
</comment>
<dbReference type="SUPFAM" id="SSF55811">
    <property type="entry name" value="Nudix"/>
    <property type="match status" value="1"/>
</dbReference>
<dbReference type="InterPro" id="IPR020476">
    <property type="entry name" value="Nudix_hydrolase"/>
</dbReference>
<keyword evidence="2 3" id="KW-0378">Hydrolase</keyword>
<comment type="cofactor">
    <cofactor evidence="1">
        <name>Mg(2+)</name>
        <dbReference type="ChEBI" id="CHEBI:18420"/>
    </cofactor>
</comment>
<evidence type="ECO:0000259" key="4">
    <source>
        <dbReference type="PROSITE" id="PS51462"/>
    </source>
</evidence>
<dbReference type="GO" id="GO:0016787">
    <property type="term" value="F:hydrolase activity"/>
    <property type="evidence" value="ECO:0007669"/>
    <property type="project" value="UniProtKB-KW"/>
</dbReference>
<dbReference type="InterPro" id="IPR000086">
    <property type="entry name" value="NUDIX_hydrolase_dom"/>
</dbReference>
<proteinExistence type="inferred from homology"/>
<keyword evidence="6" id="KW-1185">Reference proteome</keyword>
<dbReference type="PANTHER" id="PTHR43046">
    <property type="entry name" value="GDP-MANNOSE MANNOSYL HYDROLASE"/>
    <property type="match status" value="1"/>
</dbReference>
<dbReference type="PRINTS" id="PR00502">
    <property type="entry name" value="NUDIXFAMILY"/>
</dbReference>
<reference evidence="5 6" key="1">
    <citation type="submission" date="2019-03" db="EMBL/GenBank/DDBJ databases">
        <authorList>
            <person name="Kim M.K.M."/>
        </authorList>
    </citation>
    <scope>NUCLEOTIDE SEQUENCE [LARGE SCALE GENOMIC DNA]</scope>
    <source>
        <strain evidence="5 6">17J68-15</strain>
    </source>
</reference>
<evidence type="ECO:0000313" key="5">
    <source>
        <dbReference type="EMBL" id="TCZ65286.1"/>
    </source>
</evidence>
<organism evidence="5 6">
    <name type="scientific">Flaviaesturariibacter aridisoli</name>
    <dbReference type="NCBI Taxonomy" id="2545761"/>
    <lineage>
        <taxon>Bacteria</taxon>
        <taxon>Pseudomonadati</taxon>
        <taxon>Bacteroidota</taxon>
        <taxon>Chitinophagia</taxon>
        <taxon>Chitinophagales</taxon>
        <taxon>Chitinophagaceae</taxon>
        <taxon>Flaviaestuariibacter</taxon>
    </lineage>
</organism>
<dbReference type="InterPro" id="IPR015797">
    <property type="entry name" value="NUDIX_hydrolase-like_dom_sf"/>
</dbReference>
<dbReference type="Proteomes" id="UP000295164">
    <property type="component" value="Unassembled WGS sequence"/>
</dbReference>
<dbReference type="Gene3D" id="3.90.79.10">
    <property type="entry name" value="Nucleoside Triphosphate Pyrophosphohydrolase"/>
    <property type="match status" value="1"/>
</dbReference>
<dbReference type="EMBL" id="SKFH01000050">
    <property type="protein sequence ID" value="TCZ65286.1"/>
    <property type="molecule type" value="Genomic_DNA"/>
</dbReference>
<evidence type="ECO:0000256" key="3">
    <source>
        <dbReference type="RuleBase" id="RU003476"/>
    </source>
</evidence>
<dbReference type="PANTHER" id="PTHR43046:SF14">
    <property type="entry name" value="MUTT_NUDIX FAMILY PROTEIN"/>
    <property type="match status" value="1"/>
</dbReference>
<protein>
    <submittedName>
        <fullName evidence="5">NUDIX domain-containing protein</fullName>
    </submittedName>
</protein>
<dbReference type="OrthoDB" id="9816289at2"/>
<evidence type="ECO:0000256" key="1">
    <source>
        <dbReference type="ARBA" id="ARBA00001946"/>
    </source>
</evidence>
<sequence length="192" mass="21771">MPQITFNERLLTLTTDSRTAGHAIVTPQKLAEAIEDFAVGKEPERSLAIASNLDWKTLFTVWPTGGGAVRHVEGKYLLIRRLGWWDLPKGKLDPDESTEAAALREVGEETGVTGLRIVRPLTVTYHSYEEKGRRILKENHWYLMETDFTGRLSPQTEEDITECIWVDESGLRERWSGMYKAVQEVLTAALAR</sequence>
<dbReference type="PROSITE" id="PS00893">
    <property type="entry name" value="NUDIX_BOX"/>
    <property type="match status" value="1"/>
</dbReference>
<accession>A0A4R4DVG1</accession>
<gene>
    <name evidence="5" type="ORF">E0486_17485</name>
</gene>
<dbReference type="AlphaFoldDB" id="A0A4R4DVG1"/>
<dbReference type="Pfam" id="PF00293">
    <property type="entry name" value="NUDIX"/>
    <property type="match status" value="1"/>
</dbReference>
<evidence type="ECO:0000256" key="2">
    <source>
        <dbReference type="ARBA" id="ARBA00022801"/>
    </source>
</evidence>
<evidence type="ECO:0000313" key="6">
    <source>
        <dbReference type="Proteomes" id="UP000295164"/>
    </source>
</evidence>
<comment type="similarity">
    <text evidence="3">Belongs to the Nudix hydrolase family.</text>
</comment>
<dbReference type="RefSeq" id="WP_131854186.1">
    <property type="nucleotide sequence ID" value="NZ_SKFH01000050.1"/>
</dbReference>
<feature type="domain" description="Nudix hydrolase" evidence="4">
    <location>
        <begin position="61"/>
        <end position="192"/>
    </location>
</feature>
<dbReference type="PROSITE" id="PS51462">
    <property type="entry name" value="NUDIX"/>
    <property type="match status" value="1"/>
</dbReference>
<dbReference type="InterPro" id="IPR020084">
    <property type="entry name" value="NUDIX_hydrolase_CS"/>
</dbReference>
<dbReference type="CDD" id="cd03673">
    <property type="entry name" value="NUDIX_Ap6A_hydrolase"/>
    <property type="match status" value="1"/>
</dbReference>
<name>A0A4R4DVG1_9BACT</name>